<evidence type="ECO:0000256" key="4">
    <source>
        <dbReference type="ARBA" id="ARBA00036535"/>
    </source>
</evidence>
<dbReference type="GO" id="GO:0003723">
    <property type="term" value="F:RNA binding"/>
    <property type="evidence" value="ECO:0007669"/>
    <property type="project" value="UniProtKB-KW"/>
</dbReference>
<keyword evidence="1" id="KW-0698">rRNA processing</keyword>
<evidence type="ECO:0000313" key="15">
    <source>
        <dbReference type="Proteomes" id="UP000275910"/>
    </source>
</evidence>
<keyword evidence="2" id="KW-0413">Isomerase</keyword>
<dbReference type="SUPFAM" id="SSF55120">
    <property type="entry name" value="Pseudouridine synthase"/>
    <property type="match status" value="1"/>
</dbReference>
<dbReference type="PANTHER" id="PTHR47683">
    <property type="entry name" value="PSEUDOURIDINE SYNTHASE FAMILY PROTEIN-RELATED"/>
    <property type="match status" value="1"/>
</dbReference>
<dbReference type="CDD" id="cd02870">
    <property type="entry name" value="PseudoU_synth_RsuA_like"/>
    <property type="match status" value="1"/>
</dbReference>
<evidence type="ECO:0000256" key="12">
    <source>
        <dbReference type="PROSITE-ProRule" id="PRU00182"/>
    </source>
</evidence>
<dbReference type="GO" id="GO:0000455">
    <property type="term" value="P:enzyme-directed rRNA pseudouridine synthesis"/>
    <property type="evidence" value="ECO:0007669"/>
    <property type="project" value="UniProtKB-ARBA"/>
</dbReference>
<evidence type="ECO:0000256" key="6">
    <source>
        <dbReference type="ARBA" id="ARBA00039989"/>
    </source>
</evidence>
<reference evidence="14 15" key="1">
    <citation type="submission" date="2018-10" db="EMBL/GenBank/DDBJ databases">
        <title>The genome of Lysobacter enzymogenes OH11.</title>
        <authorList>
            <person name="Liu F."/>
            <person name="Zhao Y."/>
            <person name="Qian G."/>
            <person name="Chen Y."/>
            <person name="Xu H."/>
        </authorList>
    </citation>
    <scope>NUCLEOTIDE SEQUENCE [LARGE SCALE GENOMIC DNA]</scope>
    <source>
        <strain evidence="14 15">OH11</strain>
    </source>
</reference>
<dbReference type="PROSITE" id="PS50889">
    <property type="entry name" value="S4"/>
    <property type="match status" value="1"/>
</dbReference>
<name>A0A3N2RCE3_LYSEN</name>
<dbReference type="InterPro" id="IPR020094">
    <property type="entry name" value="TruA/RsuA/RluB/E/F_N"/>
</dbReference>
<dbReference type="InterPro" id="IPR050343">
    <property type="entry name" value="RsuA_PseudoU_synthase"/>
</dbReference>
<evidence type="ECO:0000256" key="2">
    <source>
        <dbReference type="ARBA" id="ARBA00023235"/>
    </source>
</evidence>
<dbReference type="PANTHER" id="PTHR47683:SF2">
    <property type="entry name" value="RNA-BINDING S4 DOMAIN-CONTAINING PROTEIN"/>
    <property type="match status" value="1"/>
</dbReference>
<evidence type="ECO:0000256" key="8">
    <source>
        <dbReference type="ARBA" id="ARBA00041697"/>
    </source>
</evidence>
<dbReference type="Pfam" id="PF01479">
    <property type="entry name" value="S4"/>
    <property type="match status" value="1"/>
</dbReference>
<dbReference type="CDD" id="cd00165">
    <property type="entry name" value="S4"/>
    <property type="match status" value="1"/>
</dbReference>
<keyword evidence="12" id="KW-0694">RNA-binding</keyword>
<dbReference type="InterPro" id="IPR020103">
    <property type="entry name" value="PsdUridine_synth_cat_dom_sf"/>
</dbReference>
<protein>
    <recommendedName>
        <fullName evidence="6">Dual-specificity RNA pseudouridine synthase RluF</fullName>
        <ecNumber evidence="5">5.4.99.21</ecNumber>
    </recommendedName>
    <alternativeName>
        <fullName evidence="8">23S rRNA pseudouridine(2604) synthase</fullName>
    </alternativeName>
    <alternativeName>
        <fullName evidence="10">Ribosomal large subunit pseudouridine synthase F</fullName>
    </alternativeName>
    <alternativeName>
        <fullName evidence="9">rRNA pseudouridylate synthase F</fullName>
    </alternativeName>
    <alternativeName>
        <fullName evidence="11">rRNA-uridine isomerase F</fullName>
    </alternativeName>
    <alternativeName>
        <fullName evidence="7">tRNA(Tyr) pseudouridine(35) synthase</fullName>
    </alternativeName>
</protein>
<evidence type="ECO:0000256" key="9">
    <source>
        <dbReference type="ARBA" id="ARBA00042843"/>
    </source>
</evidence>
<dbReference type="RefSeq" id="WP_123649205.1">
    <property type="nucleotide sequence ID" value="NZ_RCTY01000049.1"/>
</dbReference>
<evidence type="ECO:0000256" key="1">
    <source>
        <dbReference type="ARBA" id="ARBA00022552"/>
    </source>
</evidence>
<gene>
    <name evidence="14" type="ORF">D9T17_20635</name>
</gene>
<accession>A0A3N2RCE3</accession>
<dbReference type="InterPro" id="IPR002942">
    <property type="entry name" value="S4_RNA-bd"/>
</dbReference>
<dbReference type="EMBL" id="RCTY01000049">
    <property type="protein sequence ID" value="ROU05081.1"/>
    <property type="molecule type" value="Genomic_DNA"/>
</dbReference>
<dbReference type="Gene3D" id="3.10.290.10">
    <property type="entry name" value="RNA-binding S4 domain"/>
    <property type="match status" value="1"/>
</dbReference>
<dbReference type="GO" id="GO:0160138">
    <property type="term" value="F:23S rRNA pseudouridine(2604) synthase activity"/>
    <property type="evidence" value="ECO:0007669"/>
    <property type="project" value="UniProtKB-EC"/>
</dbReference>
<dbReference type="SUPFAM" id="SSF55174">
    <property type="entry name" value="Alpha-L RNA-binding motif"/>
    <property type="match status" value="1"/>
</dbReference>
<evidence type="ECO:0000256" key="5">
    <source>
        <dbReference type="ARBA" id="ARBA00038922"/>
    </source>
</evidence>
<comment type="catalytic activity">
    <reaction evidence="3">
        <text>uridine(35) in tRNA(Tyr) = pseudouridine(35) in tRNA(Tyr)</text>
        <dbReference type="Rhea" id="RHEA:60556"/>
        <dbReference type="Rhea" id="RHEA-COMP:15607"/>
        <dbReference type="Rhea" id="RHEA-COMP:15608"/>
        <dbReference type="ChEBI" id="CHEBI:65314"/>
        <dbReference type="ChEBI" id="CHEBI:65315"/>
    </reaction>
</comment>
<dbReference type="Gene3D" id="3.30.70.1560">
    <property type="entry name" value="Alpha-L RNA-binding motif"/>
    <property type="match status" value="1"/>
</dbReference>
<dbReference type="Gene3D" id="3.30.70.580">
    <property type="entry name" value="Pseudouridine synthase I, catalytic domain, N-terminal subdomain"/>
    <property type="match status" value="1"/>
</dbReference>
<organism evidence="14 15">
    <name type="scientific">Lysobacter enzymogenes</name>
    <dbReference type="NCBI Taxonomy" id="69"/>
    <lineage>
        <taxon>Bacteria</taxon>
        <taxon>Pseudomonadati</taxon>
        <taxon>Pseudomonadota</taxon>
        <taxon>Gammaproteobacteria</taxon>
        <taxon>Lysobacterales</taxon>
        <taxon>Lysobacteraceae</taxon>
        <taxon>Lysobacter</taxon>
    </lineage>
</organism>
<evidence type="ECO:0000256" key="11">
    <source>
        <dbReference type="ARBA" id="ARBA00043147"/>
    </source>
</evidence>
<dbReference type="AlphaFoldDB" id="A0A3N2RCE3"/>
<dbReference type="EC" id="5.4.99.21" evidence="5"/>
<dbReference type="InterPro" id="IPR006145">
    <property type="entry name" value="PsdUridine_synth_RsuA/RluA"/>
</dbReference>
<evidence type="ECO:0000259" key="13">
    <source>
        <dbReference type="SMART" id="SM00363"/>
    </source>
</evidence>
<evidence type="ECO:0000256" key="10">
    <source>
        <dbReference type="ARBA" id="ARBA00042890"/>
    </source>
</evidence>
<feature type="domain" description="RNA-binding S4" evidence="13">
    <location>
        <begin position="20"/>
        <end position="79"/>
    </location>
</feature>
<evidence type="ECO:0000256" key="7">
    <source>
        <dbReference type="ARBA" id="ARBA00041420"/>
    </source>
</evidence>
<dbReference type="InterPro" id="IPR042092">
    <property type="entry name" value="PsdUridine_s_RsuA/RluB/E/F_cat"/>
</dbReference>
<proteinExistence type="predicted"/>
<dbReference type="NCBIfam" id="TIGR00093">
    <property type="entry name" value="pseudouridine synthase"/>
    <property type="match status" value="1"/>
</dbReference>
<evidence type="ECO:0000313" key="14">
    <source>
        <dbReference type="EMBL" id="ROU05081.1"/>
    </source>
</evidence>
<dbReference type="InterPro" id="IPR000748">
    <property type="entry name" value="PsdUridine_synth_RsuA/RluB/E/F"/>
</dbReference>
<comment type="catalytic activity">
    <reaction evidence="4">
        <text>uridine(2604) in 23S rRNA = pseudouridine(2604) in 23S rRNA</text>
        <dbReference type="Rhea" id="RHEA:38875"/>
        <dbReference type="Rhea" id="RHEA-COMP:10093"/>
        <dbReference type="Rhea" id="RHEA-COMP:10094"/>
        <dbReference type="ChEBI" id="CHEBI:65314"/>
        <dbReference type="ChEBI" id="CHEBI:65315"/>
        <dbReference type="EC" id="5.4.99.21"/>
    </reaction>
</comment>
<comment type="caution">
    <text evidence="14">The sequence shown here is derived from an EMBL/GenBank/DDBJ whole genome shotgun (WGS) entry which is preliminary data.</text>
</comment>
<dbReference type="SMART" id="SM00363">
    <property type="entry name" value="S4"/>
    <property type="match status" value="1"/>
</dbReference>
<dbReference type="Proteomes" id="UP000275910">
    <property type="component" value="Unassembled WGS sequence"/>
</dbReference>
<dbReference type="InterPro" id="IPR036986">
    <property type="entry name" value="S4_RNA-bd_sf"/>
</dbReference>
<sequence>MRAAALRIPGPALNKTPPRHGLARVLSKQGVCSRSEAARWVAAGRVTVDGRVVRDPEFPIVQGRHRILVDGERAGDARRLYLMLNKPRGLVTTAHDERGRDTVYRCFDGAELDGAPLPWLAPVGRLDKASEGLLLFCNDPQWAARITDPEHGPDKTYHVQIDAIPDDALLRALGEGVDADGERLRAKSARLLRAGEKNAWLEIVLDEGRNRQIRRLLAGFELQTLRLVRVAIGGLVLGELGKGQWRALDPDDLLRLG</sequence>
<evidence type="ECO:0000256" key="3">
    <source>
        <dbReference type="ARBA" id="ARBA00036390"/>
    </source>
</evidence>
<dbReference type="Pfam" id="PF00849">
    <property type="entry name" value="PseudoU_synth_2"/>
    <property type="match status" value="1"/>
</dbReference>